<evidence type="ECO:0000313" key="2">
    <source>
        <dbReference type="Proteomes" id="UP000565521"/>
    </source>
</evidence>
<dbReference type="InterPro" id="IPR024524">
    <property type="entry name" value="DUF3800"/>
</dbReference>
<dbReference type="Proteomes" id="UP000565521">
    <property type="component" value="Unassembled WGS sequence"/>
</dbReference>
<reference evidence="1 2" key="1">
    <citation type="submission" date="2020-05" db="EMBL/GenBank/DDBJ databases">
        <title>Hymenobacter terrestris sp. nov. and Hymenobacter lapidiphilus sp. nov., isolated from regoliths in Antarctica.</title>
        <authorList>
            <person name="Sedlacek I."/>
            <person name="Pantucek R."/>
            <person name="Zeman M."/>
            <person name="Holochova P."/>
            <person name="Kralova S."/>
            <person name="Stankova E."/>
            <person name="Sedo O."/>
            <person name="Micenkova L."/>
            <person name="Svec P."/>
            <person name="Gupta V."/>
            <person name="Sood U."/>
            <person name="Korpole U.S."/>
            <person name="Lal R."/>
        </authorList>
    </citation>
    <scope>NUCLEOTIDE SEQUENCE [LARGE SCALE GENOMIC DNA]</scope>
    <source>
        <strain evidence="1 2">P5342</strain>
    </source>
</reference>
<dbReference type="Pfam" id="PF12686">
    <property type="entry name" value="DUF3800"/>
    <property type="match status" value="1"/>
</dbReference>
<dbReference type="EMBL" id="JABKAU010000016">
    <property type="protein sequence ID" value="NVO31641.1"/>
    <property type="molecule type" value="Genomic_DNA"/>
</dbReference>
<proteinExistence type="predicted"/>
<name>A0A7Y7PPJ3_9BACT</name>
<evidence type="ECO:0000313" key="1">
    <source>
        <dbReference type="EMBL" id="NVO31641.1"/>
    </source>
</evidence>
<organism evidence="1 2">
    <name type="scientific">Hymenobacter lapidiphilus</name>
    <dbReference type="NCBI Taxonomy" id="2608003"/>
    <lineage>
        <taxon>Bacteria</taxon>
        <taxon>Pseudomonadati</taxon>
        <taxon>Bacteroidota</taxon>
        <taxon>Cytophagia</taxon>
        <taxon>Cytophagales</taxon>
        <taxon>Hymenobacteraceae</taxon>
        <taxon>Hymenobacter</taxon>
    </lineage>
</organism>
<keyword evidence="2" id="KW-1185">Reference proteome</keyword>
<comment type="caution">
    <text evidence="1">The sequence shown here is derived from an EMBL/GenBank/DDBJ whole genome shotgun (WGS) entry which is preliminary data.</text>
</comment>
<protein>
    <submittedName>
        <fullName evidence="1">DUF3800 domain-containing protein</fullName>
    </submittedName>
</protein>
<dbReference type="AlphaFoldDB" id="A0A7Y7PPJ3"/>
<gene>
    <name evidence="1" type="ORF">HW554_10505</name>
</gene>
<dbReference type="RefSeq" id="WP_176908542.1">
    <property type="nucleotide sequence ID" value="NZ_JABKAU010000016.1"/>
</dbReference>
<accession>A0A7Y7PPJ3</accession>
<sequence>MRYYIYCDESVLRGRLFSDFYGGLIVDSRIAGLLIPLLRDKFQELGLTGEVKWTKTNEFLLPVYQELMDFFFDFVAAGHVRVRIMFTQNLHAPGSSLTTYQRQHQYHLLYYQFLKHAFGLQYLPVPADGANHLELFFDKLPDKEAKNQLFKNYLLRLPQQPEFKKAGIQLAPDAIGEVDSAHHPLLQCLDVVLGAMAFRLNKQHLEKPPGQRLRGKRTVAKEKLYKHIHRRIVALYPRFNIGASTGRPTPEVSWEHAYRHWNFQRQPPIEPVPE</sequence>